<evidence type="ECO:0000256" key="1">
    <source>
        <dbReference type="SAM" id="SignalP"/>
    </source>
</evidence>
<dbReference type="Proteomes" id="UP001454036">
    <property type="component" value="Unassembled WGS sequence"/>
</dbReference>
<evidence type="ECO:0000313" key="2">
    <source>
        <dbReference type="EMBL" id="GAA0151720.1"/>
    </source>
</evidence>
<dbReference type="SUPFAM" id="SSF54403">
    <property type="entry name" value="Cystatin/monellin"/>
    <property type="match status" value="1"/>
</dbReference>
<name>A0AAV3PJ72_LITER</name>
<reference evidence="2 3" key="1">
    <citation type="submission" date="2024-01" db="EMBL/GenBank/DDBJ databases">
        <title>The complete chloroplast genome sequence of Lithospermum erythrorhizon: insights into the phylogenetic relationship among Boraginaceae species and the maternal lineages of purple gromwells.</title>
        <authorList>
            <person name="Okada T."/>
            <person name="Watanabe K."/>
        </authorList>
    </citation>
    <scope>NUCLEOTIDE SEQUENCE [LARGE SCALE GENOMIC DNA]</scope>
</reference>
<keyword evidence="1" id="KW-0732">Signal</keyword>
<proteinExistence type="predicted"/>
<accession>A0AAV3PJ72</accession>
<dbReference type="EMBL" id="BAABME010033090">
    <property type="protein sequence ID" value="GAA0151720.1"/>
    <property type="molecule type" value="Genomic_DNA"/>
</dbReference>
<keyword evidence="3" id="KW-1185">Reference proteome</keyword>
<dbReference type="Gene3D" id="3.10.450.10">
    <property type="match status" value="1"/>
</dbReference>
<comment type="caution">
    <text evidence="2">The sequence shown here is derived from an EMBL/GenBank/DDBJ whole genome shotgun (WGS) entry which is preliminary data.</text>
</comment>
<feature type="signal peptide" evidence="1">
    <location>
        <begin position="1"/>
        <end position="28"/>
    </location>
</feature>
<dbReference type="PANTHER" id="PTHR47373">
    <property type="entry name" value="CYSTEINE PROTEINASE INHIBITOR 2"/>
    <property type="match status" value="1"/>
</dbReference>
<evidence type="ECO:0000313" key="3">
    <source>
        <dbReference type="Proteomes" id="UP001454036"/>
    </source>
</evidence>
<dbReference type="InterPro" id="IPR046350">
    <property type="entry name" value="Cystatin_sf"/>
</dbReference>
<sequence>MMKSTVSCTLSLLFLTILITLISFQVNGETKDIPNVESNKEVQEIGRDCIDQYNKKEVPRDPAKNLPLTFKQVVKASLETVLGFKKYTLKINSAFHNGTIVSIDFISAFYPDEKTGTCFLNVS</sequence>
<dbReference type="PANTHER" id="PTHR47373:SF1">
    <property type="entry name" value="CYSTEINE PROTEINASE INHIBITOR 2"/>
    <property type="match status" value="1"/>
</dbReference>
<gene>
    <name evidence="2" type="ORF">LIER_43150</name>
</gene>
<organism evidence="2 3">
    <name type="scientific">Lithospermum erythrorhizon</name>
    <name type="common">Purple gromwell</name>
    <name type="synonym">Lithospermum officinale var. erythrorhizon</name>
    <dbReference type="NCBI Taxonomy" id="34254"/>
    <lineage>
        <taxon>Eukaryota</taxon>
        <taxon>Viridiplantae</taxon>
        <taxon>Streptophyta</taxon>
        <taxon>Embryophyta</taxon>
        <taxon>Tracheophyta</taxon>
        <taxon>Spermatophyta</taxon>
        <taxon>Magnoliopsida</taxon>
        <taxon>eudicotyledons</taxon>
        <taxon>Gunneridae</taxon>
        <taxon>Pentapetalae</taxon>
        <taxon>asterids</taxon>
        <taxon>lamiids</taxon>
        <taxon>Boraginales</taxon>
        <taxon>Boraginaceae</taxon>
        <taxon>Boraginoideae</taxon>
        <taxon>Lithospermeae</taxon>
        <taxon>Lithospermum</taxon>
    </lineage>
</organism>
<dbReference type="AlphaFoldDB" id="A0AAV3PJ72"/>
<protein>
    <submittedName>
        <fullName evidence="2">Uncharacterized protein</fullName>
    </submittedName>
</protein>
<feature type="chain" id="PRO_5043797400" evidence="1">
    <location>
        <begin position="29"/>
        <end position="123"/>
    </location>
</feature>